<sequence>MKVKMTRHEVQKQLEEFDASYAFDVEEIHANQVMGTMMNVAFQFKQVPKDQRIRHYQIAHQHIQELLKDPEPDVDYSNMSGNELVKCYESIDERAAELERLREEVKEEKEEACEDVEDVYWDYVGPKEYLIIMCDSILDSVTGFLTTMMNMISEKEEEDADDELLIIV</sequence>
<dbReference type="AlphaFoldDB" id="A0A2G5ULL4"/>
<feature type="coiled-coil region" evidence="1">
    <location>
        <begin position="88"/>
        <end position="115"/>
    </location>
</feature>
<comment type="caution">
    <text evidence="2">The sequence shown here is derived from an EMBL/GenBank/DDBJ whole genome shotgun (WGS) entry which is preliminary data.</text>
</comment>
<dbReference type="Proteomes" id="UP000230233">
    <property type="component" value="Chromosome III"/>
</dbReference>
<dbReference type="EMBL" id="PDUG01000003">
    <property type="protein sequence ID" value="PIC40440.1"/>
    <property type="molecule type" value="Genomic_DNA"/>
</dbReference>
<proteinExistence type="predicted"/>
<organism evidence="2 3">
    <name type="scientific">Caenorhabditis nigoni</name>
    <dbReference type="NCBI Taxonomy" id="1611254"/>
    <lineage>
        <taxon>Eukaryota</taxon>
        <taxon>Metazoa</taxon>
        <taxon>Ecdysozoa</taxon>
        <taxon>Nematoda</taxon>
        <taxon>Chromadorea</taxon>
        <taxon>Rhabditida</taxon>
        <taxon>Rhabditina</taxon>
        <taxon>Rhabditomorpha</taxon>
        <taxon>Rhabditoidea</taxon>
        <taxon>Rhabditidae</taxon>
        <taxon>Peloderinae</taxon>
        <taxon>Caenorhabditis</taxon>
    </lineage>
</organism>
<keyword evidence="1" id="KW-0175">Coiled coil</keyword>
<evidence type="ECO:0000256" key="1">
    <source>
        <dbReference type="SAM" id="Coils"/>
    </source>
</evidence>
<protein>
    <submittedName>
        <fullName evidence="2">Uncharacterized protein</fullName>
    </submittedName>
</protein>
<keyword evidence="3" id="KW-1185">Reference proteome</keyword>
<reference evidence="3" key="1">
    <citation type="submission" date="2017-10" db="EMBL/GenBank/DDBJ databases">
        <title>Rapid genome shrinkage in a self-fertile nematode reveals novel sperm competition proteins.</title>
        <authorList>
            <person name="Yin D."/>
            <person name="Schwarz E.M."/>
            <person name="Thomas C.G."/>
            <person name="Felde R.L."/>
            <person name="Korf I.F."/>
            <person name="Cutter A.D."/>
            <person name="Schartner C.M."/>
            <person name="Ralston E.J."/>
            <person name="Meyer B.J."/>
            <person name="Haag E.S."/>
        </authorList>
    </citation>
    <scope>NUCLEOTIDE SEQUENCE [LARGE SCALE GENOMIC DNA]</scope>
    <source>
        <strain evidence="3">JU1422</strain>
    </source>
</reference>
<accession>A0A2G5ULL4</accession>
<name>A0A2G5ULL4_9PELO</name>
<gene>
    <name evidence="2" type="primary">Cnig_chr_III.g11781</name>
    <name evidence="2" type="ORF">B9Z55_011781</name>
</gene>
<evidence type="ECO:0000313" key="2">
    <source>
        <dbReference type="EMBL" id="PIC40440.1"/>
    </source>
</evidence>
<evidence type="ECO:0000313" key="3">
    <source>
        <dbReference type="Proteomes" id="UP000230233"/>
    </source>
</evidence>